<gene>
    <name evidence="2" type="ORF">ETU09_05665</name>
</gene>
<dbReference type="OrthoDB" id="1451476at2"/>
<protein>
    <submittedName>
        <fullName evidence="2">Uncharacterized protein</fullName>
    </submittedName>
</protein>
<keyword evidence="1" id="KW-0175">Coiled coil</keyword>
<organism evidence="2 3">
    <name type="scientific">Apibacter muscae</name>
    <dbReference type="NCBI Taxonomy" id="2509004"/>
    <lineage>
        <taxon>Bacteria</taxon>
        <taxon>Pseudomonadati</taxon>
        <taxon>Bacteroidota</taxon>
        <taxon>Flavobacteriia</taxon>
        <taxon>Flavobacteriales</taxon>
        <taxon>Weeksellaceae</taxon>
        <taxon>Apibacter</taxon>
    </lineage>
</organism>
<proteinExistence type="predicted"/>
<comment type="caution">
    <text evidence="2">The sequence shown here is derived from an EMBL/GenBank/DDBJ whole genome shotgun (WGS) entry which is preliminary data.</text>
</comment>
<dbReference type="EMBL" id="SELH01000017">
    <property type="protein sequence ID" value="TWP28802.1"/>
    <property type="molecule type" value="Genomic_DNA"/>
</dbReference>
<evidence type="ECO:0000256" key="1">
    <source>
        <dbReference type="SAM" id="Coils"/>
    </source>
</evidence>
<keyword evidence="3" id="KW-1185">Reference proteome</keyword>
<feature type="coiled-coil region" evidence="1">
    <location>
        <begin position="129"/>
        <end position="186"/>
    </location>
</feature>
<name>A0A563DFD0_9FLAO</name>
<dbReference type="RefSeq" id="WP_146292440.1">
    <property type="nucleotide sequence ID" value="NZ_SELH01000017.1"/>
</dbReference>
<dbReference type="Proteomes" id="UP000319499">
    <property type="component" value="Unassembled WGS sequence"/>
</dbReference>
<reference evidence="2 3" key="1">
    <citation type="submission" date="2019-02" db="EMBL/GenBank/DDBJ databases">
        <title>Apibacter muscae sp. nov.: a novel member of the house fly microbiota.</title>
        <authorList>
            <person name="Park R."/>
        </authorList>
    </citation>
    <scope>NUCLEOTIDE SEQUENCE [LARGE SCALE GENOMIC DNA]</scope>
    <source>
        <strain evidence="2 3">AL1</strain>
    </source>
</reference>
<sequence>MKFNHILIYSISFLLLSCNSNNKDSSPADLSSKEITSSNSLSDEVDWENDFKPFENNHNISAEKKSQIAILKKELGFKMKAIGMDPKLSGYEKGVEKRKLKSQYLSEINKLINGEQSGLNSAFYDNPELAQQYQKFNELELQLDKLENEYDLQKDQLERQENSLSKNEYKKRKEELKSNYKRKKDYLKMKMDSIILISTNK</sequence>
<evidence type="ECO:0000313" key="2">
    <source>
        <dbReference type="EMBL" id="TWP28802.1"/>
    </source>
</evidence>
<dbReference type="PROSITE" id="PS51257">
    <property type="entry name" value="PROKAR_LIPOPROTEIN"/>
    <property type="match status" value="1"/>
</dbReference>
<dbReference type="AlphaFoldDB" id="A0A563DFD0"/>
<evidence type="ECO:0000313" key="3">
    <source>
        <dbReference type="Proteomes" id="UP000319499"/>
    </source>
</evidence>
<accession>A0A563DFD0</accession>